<dbReference type="HOGENOM" id="CLU_269842_0_0_1"/>
<evidence type="ECO:0000259" key="2">
    <source>
        <dbReference type="PROSITE" id="PS50812"/>
    </source>
</evidence>
<feature type="region of interest" description="Disordered" evidence="1">
    <location>
        <begin position="591"/>
        <end position="902"/>
    </location>
</feature>
<keyword evidence="4" id="KW-1185">Reference proteome</keyword>
<evidence type="ECO:0000313" key="3">
    <source>
        <dbReference type="EMBL" id="ERN06695.1"/>
    </source>
</evidence>
<feature type="region of interest" description="Disordered" evidence="1">
    <location>
        <begin position="287"/>
        <end position="395"/>
    </location>
</feature>
<dbReference type="InterPro" id="IPR035979">
    <property type="entry name" value="RBD_domain_sf"/>
</dbReference>
<feature type="compositionally biased region" description="Basic and acidic residues" evidence="1">
    <location>
        <begin position="808"/>
        <end position="855"/>
    </location>
</feature>
<feature type="compositionally biased region" description="Basic and acidic residues" evidence="1">
    <location>
        <begin position="352"/>
        <end position="368"/>
    </location>
</feature>
<dbReference type="eggNOG" id="ENOG502QQX0">
    <property type="taxonomic scope" value="Eukaryota"/>
</dbReference>
<dbReference type="PANTHER" id="PTHR42851:SF12">
    <property type="entry name" value="PWWP DOMAIN PROTEIN"/>
    <property type="match status" value="1"/>
</dbReference>
<dbReference type="KEGG" id="atr:18434896"/>
<dbReference type="AlphaFoldDB" id="W1PHY4"/>
<evidence type="ECO:0000256" key="1">
    <source>
        <dbReference type="SAM" id="MobiDB-lite"/>
    </source>
</evidence>
<feature type="compositionally biased region" description="Basic and acidic residues" evidence="1">
    <location>
        <begin position="650"/>
        <end position="674"/>
    </location>
</feature>
<accession>W1PHY4</accession>
<feature type="compositionally biased region" description="Low complexity" evidence="1">
    <location>
        <begin position="51"/>
        <end position="68"/>
    </location>
</feature>
<gene>
    <name evidence="3" type="ORF">AMTR_s00058p00210830</name>
</gene>
<feature type="compositionally biased region" description="Polar residues" evidence="1">
    <location>
        <begin position="744"/>
        <end position="757"/>
    </location>
</feature>
<feature type="compositionally biased region" description="Polar residues" evidence="1">
    <location>
        <begin position="688"/>
        <end position="727"/>
    </location>
</feature>
<dbReference type="SMART" id="SM00293">
    <property type="entry name" value="PWWP"/>
    <property type="match status" value="1"/>
</dbReference>
<dbReference type="CDD" id="cd05162">
    <property type="entry name" value="PWWP"/>
    <property type="match status" value="1"/>
</dbReference>
<feature type="region of interest" description="Disordered" evidence="1">
    <location>
        <begin position="1123"/>
        <end position="1210"/>
    </location>
</feature>
<feature type="compositionally biased region" description="Basic and acidic residues" evidence="1">
    <location>
        <begin position="883"/>
        <end position="894"/>
    </location>
</feature>
<protein>
    <recommendedName>
        <fullName evidence="2">PWWP domain-containing protein</fullName>
    </recommendedName>
</protein>
<name>W1PHY4_AMBTC</name>
<feature type="compositionally biased region" description="Basic residues" evidence="1">
    <location>
        <begin position="675"/>
        <end position="684"/>
    </location>
</feature>
<feature type="region of interest" description="Disordered" evidence="1">
    <location>
        <begin position="942"/>
        <end position="970"/>
    </location>
</feature>
<sequence>METLDKGFASGVAEEETIALEESMQEGFGGKASSISESVSEKDSQKDETRVSVSEVSGASESASLVVETRVLGDGGSGVSEPGLQKEEDSVSGEGVSLPESIKVAGEGVSSVSSVELHGGEAKVSEMAISGVSEPVSLKGDTTVLEVVVTRVSEREAENGETRVLTEDASVLKGATEALVEDISRVSERDGVGVLETVKECLSGAVATLSDATGSQVIQVQKETLEIVKEVKVVIADTDSSAEPVKSIEEKQPVLEIDVREDTPKDLYNNNVAQVGSGEVTEAEANQQFKEQNNGNEEENGVSSMEEDKPNPKTTGAEVVDAHHGAGVNEPGKTVQDSEKKLGTQDEVPLSEGKHDLIEGVEGQRDLIPDDDSNAEVVEEDDEQEGDEEPSQSNQFSVGDFVWGKIKCHPWWPGQVYDPPDASELANKMRRKGRHLVAYFGDGTFAWCDESQLKPFDSYFETFSMQTNMNRFVNAVDEALEEISRRVESKMICSCLPEELRNELKPPVITNAGIKEGVTAPPLGGVDIELVNEFDPPVFLDYMKELACSLSIDSRLKFSLFCAQLSAFFCSKGLGRILELQIVDDKQETGDTDSVHLVKESSPTPMEEDWLSGPGSPGSKNGKSSSLKRPQISQDKLYQRKKKRSLAELMAEKENSGDSGDEIEKKDTVVDKKASSSKKAKVVKHSISPKNKQSGNRSITPKNKQSGNKSITPKNKQSGNKSMTSVKNADYPEETPKRLGVTRVGQSLSKIASQLTGTPPILKCSGETFQKTVDKVGRGRPKGSSSASLMSPKENKKTPKENQSTPKENQRTPKENQRTSKENQRTPKENQRTPKENQRTPKENQKTLKESEKTPKEKKRTPKENQKTLKESEKTPKQKKRTPKENKRTPKSSERSASPKSILSEICLAAINPPLYYKENRSSCQTISDFFANFRSSQYLHDPESGSAGRKRASSGSKDSISSPEGYYGGKRRMSKEEAWFYGPKKKTKRSAMEPPSPLRIENKETQKDSPAALIISFARGFNLPSQTDLVGIFSKFGPLKESETEVSKDSGCARLVFERSSDAEAALNSSSKSSVFGSAVVSYRVRYMALAHKNVENNGTSQDPTLVGGNIEEPISSMTVEIKGNSVGPPLKGVEKGDNASLKLAEENGKDEGNLSKNASDGVKGVESISSKTGEIKGNSVDLALQGGDREDMVSLKTGEGNGDFTGPR</sequence>
<evidence type="ECO:0000313" key="4">
    <source>
        <dbReference type="Proteomes" id="UP000017836"/>
    </source>
</evidence>
<reference evidence="4" key="1">
    <citation type="journal article" date="2013" name="Science">
        <title>The Amborella genome and the evolution of flowering plants.</title>
        <authorList>
            <consortium name="Amborella Genome Project"/>
        </authorList>
    </citation>
    <scope>NUCLEOTIDE SEQUENCE [LARGE SCALE GENOMIC DNA]</scope>
</reference>
<dbReference type="PANTHER" id="PTHR42851">
    <property type="entry name" value="ALDOLASE-RELATED"/>
    <property type="match status" value="1"/>
</dbReference>
<dbReference type="Gramene" id="ERN06695">
    <property type="protein sequence ID" value="ERN06695"/>
    <property type="gene ID" value="AMTR_s00058p00210830"/>
</dbReference>
<feature type="compositionally biased region" description="Gly residues" evidence="1">
    <location>
        <begin position="1201"/>
        <end position="1210"/>
    </location>
</feature>
<dbReference type="EMBL" id="KI393888">
    <property type="protein sequence ID" value="ERN06695.1"/>
    <property type="molecule type" value="Genomic_DNA"/>
</dbReference>
<feature type="compositionally biased region" description="Basic and acidic residues" evidence="1">
    <location>
        <begin position="1134"/>
        <end position="1155"/>
    </location>
</feature>
<feature type="compositionally biased region" description="Acidic residues" evidence="1">
    <location>
        <begin position="369"/>
        <end position="390"/>
    </location>
</feature>
<feature type="compositionally biased region" description="Low complexity" evidence="1">
    <location>
        <begin position="612"/>
        <end position="625"/>
    </location>
</feature>
<dbReference type="GO" id="GO:0003676">
    <property type="term" value="F:nucleic acid binding"/>
    <property type="evidence" value="ECO:0007669"/>
    <property type="project" value="InterPro"/>
</dbReference>
<feature type="region of interest" description="Disordered" evidence="1">
    <location>
        <begin position="1"/>
        <end position="96"/>
    </location>
</feature>
<feature type="domain" description="PWWP" evidence="2">
    <location>
        <begin position="398"/>
        <end position="459"/>
    </location>
</feature>
<dbReference type="Gene3D" id="2.30.30.140">
    <property type="match status" value="1"/>
</dbReference>
<organism evidence="3 4">
    <name type="scientific">Amborella trichopoda</name>
    <dbReference type="NCBI Taxonomy" id="13333"/>
    <lineage>
        <taxon>Eukaryota</taxon>
        <taxon>Viridiplantae</taxon>
        <taxon>Streptophyta</taxon>
        <taxon>Embryophyta</taxon>
        <taxon>Tracheophyta</taxon>
        <taxon>Spermatophyta</taxon>
        <taxon>Magnoliopsida</taxon>
        <taxon>Amborellales</taxon>
        <taxon>Amborellaceae</taxon>
        <taxon>Amborella</taxon>
    </lineage>
</organism>
<feature type="compositionally biased region" description="Basic and acidic residues" evidence="1">
    <location>
        <begin position="862"/>
        <end position="876"/>
    </location>
</feature>
<feature type="compositionally biased region" description="Polar residues" evidence="1">
    <location>
        <begin position="627"/>
        <end position="636"/>
    </location>
</feature>
<dbReference type="OrthoDB" id="62853at2759"/>
<proteinExistence type="predicted"/>
<dbReference type="InterPro" id="IPR000313">
    <property type="entry name" value="PWWP_dom"/>
</dbReference>
<feature type="compositionally biased region" description="Basic and acidic residues" evidence="1">
    <location>
        <begin position="39"/>
        <end position="50"/>
    </location>
</feature>
<dbReference type="Pfam" id="PF00855">
    <property type="entry name" value="PWWP"/>
    <property type="match status" value="1"/>
</dbReference>
<dbReference type="SUPFAM" id="SSF63748">
    <property type="entry name" value="Tudor/PWWP/MBT"/>
    <property type="match status" value="1"/>
</dbReference>
<dbReference type="Proteomes" id="UP000017836">
    <property type="component" value="Unassembled WGS sequence"/>
</dbReference>
<dbReference type="InterPro" id="IPR053063">
    <property type="entry name" value="PWWP_domain_containing_PDP"/>
</dbReference>
<dbReference type="OMA" id="YMKELAC"/>
<dbReference type="SUPFAM" id="SSF54928">
    <property type="entry name" value="RNA-binding domain, RBD"/>
    <property type="match status" value="1"/>
</dbReference>
<dbReference type="PROSITE" id="PS50812">
    <property type="entry name" value="PWWP"/>
    <property type="match status" value="1"/>
</dbReference>